<dbReference type="Gene3D" id="3.20.20.70">
    <property type="entry name" value="Aldolase class I"/>
    <property type="match status" value="1"/>
</dbReference>
<dbReference type="Pfam" id="PF01070">
    <property type="entry name" value="FMN_dh"/>
    <property type="match status" value="1"/>
</dbReference>
<evidence type="ECO:0000256" key="3">
    <source>
        <dbReference type="ARBA" id="ARBA00022643"/>
    </source>
</evidence>
<sequence>MSGVIEELRHKAAARLDPVHRDFFDGGAGAETALAENERAFRRLALVPRVLRGAGDPDTGVRLLDDRASMPVVVSPTAFHRLAHPDGEHATARAAAAAGTVLITSMASTTPVAEVTAAARAVRDDAAVWFQLYLQPDPAVTDALAERALRAGCSALVVTADSPVFGRRARDDRNGFHDLPPWLAAENMRGLPGGPPDATRDIAMSPRLSWADLRRLREATPLPLVLKGVLHPQDARLALDEGVRAVIVSNHGGRQLDAAPAALDALPAVVAAVAGRIPVLLDGGVRCGADVVLALALGATAVGVGRPVVWGLAAEGEHGVRRVLEELREETAHVLTLCGAADCAAMTPDQVAVRGRGVGGC</sequence>
<dbReference type="InterPro" id="IPR008259">
    <property type="entry name" value="FMN_hydac_DH_AS"/>
</dbReference>
<dbReference type="PROSITE" id="PS51349">
    <property type="entry name" value="FMN_HYDROXY_ACID_DH_2"/>
    <property type="match status" value="1"/>
</dbReference>
<dbReference type="PROSITE" id="PS00557">
    <property type="entry name" value="FMN_HYDROXY_ACID_DH_1"/>
    <property type="match status" value="1"/>
</dbReference>
<keyword evidence="8" id="KW-1185">Reference proteome</keyword>
<dbReference type="InterPro" id="IPR037396">
    <property type="entry name" value="FMN_HAD"/>
</dbReference>
<dbReference type="PANTHER" id="PTHR10578:SF107">
    <property type="entry name" value="2-HYDROXYACID OXIDASE 1"/>
    <property type="match status" value="1"/>
</dbReference>
<keyword evidence="2" id="KW-0285">Flavoprotein</keyword>
<name>A0ABU7P482_9ACTN</name>
<keyword evidence="4 7" id="KW-0560">Oxidoreductase</keyword>
<dbReference type="PANTHER" id="PTHR10578">
    <property type="entry name" value="S -2-HYDROXY-ACID OXIDASE-RELATED"/>
    <property type="match status" value="1"/>
</dbReference>
<dbReference type="EC" id="1.-.-.-" evidence="7"/>
<keyword evidence="3" id="KW-0288">FMN</keyword>
<evidence type="ECO:0000256" key="2">
    <source>
        <dbReference type="ARBA" id="ARBA00022630"/>
    </source>
</evidence>
<evidence type="ECO:0000256" key="4">
    <source>
        <dbReference type="ARBA" id="ARBA00023002"/>
    </source>
</evidence>
<proteinExistence type="inferred from homology"/>
<dbReference type="GO" id="GO:0016491">
    <property type="term" value="F:oxidoreductase activity"/>
    <property type="evidence" value="ECO:0007669"/>
    <property type="project" value="UniProtKB-KW"/>
</dbReference>
<dbReference type="InterPro" id="IPR000262">
    <property type="entry name" value="FMN-dep_DH"/>
</dbReference>
<comment type="cofactor">
    <cofactor evidence="1">
        <name>FMN</name>
        <dbReference type="ChEBI" id="CHEBI:58210"/>
    </cofactor>
</comment>
<reference evidence="7 8" key="1">
    <citation type="submission" date="2023-12" db="EMBL/GenBank/DDBJ databases">
        <title>Streptomyces sp. V4-01.</title>
        <authorList>
            <person name="Somphong A."/>
            <person name="Phongsopitanun W."/>
        </authorList>
    </citation>
    <scope>NUCLEOTIDE SEQUENCE [LARGE SCALE GENOMIC DNA]</scope>
    <source>
        <strain evidence="7 8">V4-01</strain>
    </source>
</reference>
<evidence type="ECO:0000256" key="1">
    <source>
        <dbReference type="ARBA" id="ARBA00001917"/>
    </source>
</evidence>
<evidence type="ECO:0000259" key="6">
    <source>
        <dbReference type="PROSITE" id="PS51349"/>
    </source>
</evidence>
<dbReference type="CDD" id="cd02809">
    <property type="entry name" value="alpha_hydroxyacid_oxid_FMN"/>
    <property type="match status" value="1"/>
</dbReference>
<comment type="caution">
    <text evidence="7">The sequence shown here is derived from an EMBL/GenBank/DDBJ whole genome shotgun (WGS) entry which is preliminary data.</text>
</comment>
<gene>
    <name evidence="7" type="ORF">V2S66_01330</name>
</gene>
<evidence type="ECO:0000313" key="8">
    <source>
        <dbReference type="Proteomes" id="UP001344658"/>
    </source>
</evidence>
<comment type="similarity">
    <text evidence="5">Belongs to the FMN-dependent alpha-hydroxy acid dehydrogenase family.</text>
</comment>
<dbReference type="EMBL" id="JAZEWV010000001">
    <property type="protein sequence ID" value="MEE4540609.1"/>
    <property type="molecule type" value="Genomic_DNA"/>
</dbReference>
<dbReference type="PIRSF" id="PIRSF000138">
    <property type="entry name" value="Al-hdrx_acd_dh"/>
    <property type="match status" value="1"/>
</dbReference>
<dbReference type="SUPFAM" id="SSF51395">
    <property type="entry name" value="FMN-linked oxidoreductases"/>
    <property type="match status" value="1"/>
</dbReference>
<organism evidence="7 8">
    <name type="scientific">Actinacidiphila polyblastidii</name>
    <dbReference type="NCBI Taxonomy" id="3110430"/>
    <lineage>
        <taxon>Bacteria</taxon>
        <taxon>Bacillati</taxon>
        <taxon>Actinomycetota</taxon>
        <taxon>Actinomycetes</taxon>
        <taxon>Kitasatosporales</taxon>
        <taxon>Streptomycetaceae</taxon>
        <taxon>Actinacidiphila</taxon>
    </lineage>
</organism>
<protein>
    <submittedName>
        <fullName evidence="7">Alpha-hydroxy acid oxidase</fullName>
        <ecNumber evidence="7">1.-.-.-</ecNumber>
    </submittedName>
</protein>
<dbReference type="InterPro" id="IPR013785">
    <property type="entry name" value="Aldolase_TIM"/>
</dbReference>
<dbReference type="RefSeq" id="WP_330792455.1">
    <property type="nucleotide sequence ID" value="NZ_JAZEWV010000001.1"/>
</dbReference>
<feature type="domain" description="FMN hydroxy acid dehydrogenase" evidence="6">
    <location>
        <begin position="1"/>
        <end position="356"/>
    </location>
</feature>
<evidence type="ECO:0000313" key="7">
    <source>
        <dbReference type="EMBL" id="MEE4540609.1"/>
    </source>
</evidence>
<evidence type="ECO:0000256" key="5">
    <source>
        <dbReference type="ARBA" id="ARBA00024042"/>
    </source>
</evidence>
<dbReference type="Proteomes" id="UP001344658">
    <property type="component" value="Unassembled WGS sequence"/>
</dbReference>
<accession>A0ABU7P482</accession>
<dbReference type="InterPro" id="IPR012133">
    <property type="entry name" value="Alpha-hydoxy_acid_DH_FMN"/>
</dbReference>